<evidence type="ECO:0000313" key="1">
    <source>
        <dbReference type="EMBL" id="KAK4037296.1"/>
    </source>
</evidence>
<keyword evidence="2" id="KW-1185">Reference proteome</keyword>
<proteinExistence type="predicted"/>
<name>A0ABR0B6J0_9CRUS</name>
<gene>
    <name evidence="1" type="ORF">OUZ56_029332</name>
</gene>
<accession>A0ABR0B6J0</accession>
<evidence type="ECO:0000313" key="2">
    <source>
        <dbReference type="Proteomes" id="UP001234178"/>
    </source>
</evidence>
<organism evidence="1 2">
    <name type="scientific">Daphnia magna</name>
    <dbReference type="NCBI Taxonomy" id="35525"/>
    <lineage>
        <taxon>Eukaryota</taxon>
        <taxon>Metazoa</taxon>
        <taxon>Ecdysozoa</taxon>
        <taxon>Arthropoda</taxon>
        <taxon>Crustacea</taxon>
        <taxon>Branchiopoda</taxon>
        <taxon>Diplostraca</taxon>
        <taxon>Cladocera</taxon>
        <taxon>Anomopoda</taxon>
        <taxon>Daphniidae</taxon>
        <taxon>Daphnia</taxon>
    </lineage>
</organism>
<reference evidence="1 2" key="1">
    <citation type="journal article" date="2023" name="Nucleic Acids Res.">
        <title>The hologenome of Daphnia magna reveals possible DNA methylation and microbiome-mediated evolution of the host genome.</title>
        <authorList>
            <person name="Chaturvedi A."/>
            <person name="Li X."/>
            <person name="Dhandapani V."/>
            <person name="Marshall H."/>
            <person name="Kissane S."/>
            <person name="Cuenca-Cambronero M."/>
            <person name="Asole G."/>
            <person name="Calvet F."/>
            <person name="Ruiz-Romero M."/>
            <person name="Marangio P."/>
            <person name="Guigo R."/>
            <person name="Rago D."/>
            <person name="Mirbahai L."/>
            <person name="Eastwood N."/>
            <person name="Colbourne J.K."/>
            <person name="Zhou J."/>
            <person name="Mallon E."/>
            <person name="Orsini L."/>
        </authorList>
    </citation>
    <scope>NUCLEOTIDE SEQUENCE [LARGE SCALE GENOMIC DNA]</scope>
    <source>
        <strain evidence="1">LRV0_1</strain>
    </source>
</reference>
<protein>
    <submittedName>
        <fullName evidence="1">Uncharacterized protein</fullName>
    </submittedName>
</protein>
<comment type="caution">
    <text evidence="1">The sequence shown here is derived from an EMBL/GenBank/DDBJ whole genome shotgun (WGS) entry which is preliminary data.</text>
</comment>
<dbReference type="EMBL" id="JAOYFB010000040">
    <property type="protein sequence ID" value="KAK4037296.1"/>
    <property type="molecule type" value="Genomic_DNA"/>
</dbReference>
<sequence>MTIGDFRRSGFVSLDWQRSRIPPSQKVAALFEGLSNARTSTATAIVQCRTKGINHLGNRVQDRPLDDERKK</sequence>
<dbReference type="Proteomes" id="UP001234178">
    <property type="component" value="Unassembled WGS sequence"/>
</dbReference>